<protein>
    <submittedName>
        <fullName evidence="4">Uncharacterized protein</fullName>
    </submittedName>
</protein>
<dbReference type="RefSeq" id="XP_001361166.3">
    <property type="nucleotide sequence ID" value="XM_001361129.3"/>
</dbReference>
<evidence type="ECO:0000256" key="1">
    <source>
        <dbReference type="SAM" id="MobiDB-lite"/>
    </source>
</evidence>
<name>A0A6I8UUN9_DROPS</name>
<proteinExistence type="predicted"/>
<dbReference type="OMA" id="AWNGGED"/>
<feature type="chain" id="PRO_5026335156" evidence="2">
    <location>
        <begin position="26"/>
        <end position="79"/>
    </location>
</feature>
<evidence type="ECO:0000313" key="3">
    <source>
        <dbReference type="Proteomes" id="UP000001819"/>
    </source>
</evidence>
<accession>A0A6I8UUN9</accession>
<gene>
    <name evidence="4" type="primary">LOC4804636</name>
</gene>
<keyword evidence="2" id="KW-0732">Signal</keyword>
<dbReference type="Proteomes" id="UP000001819">
    <property type="component" value="Chromosome 3"/>
</dbReference>
<feature type="signal peptide" evidence="2">
    <location>
        <begin position="1"/>
        <end position="25"/>
    </location>
</feature>
<sequence length="79" mass="8615">MCHRRLHILLLLLCLFSFALLSVNGLPWGGPSSNHHAASGGPAWNGGNEEDPRNIVLHANGNGKANYGSQGTILHKWRY</sequence>
<feature type="region of interest" description="Disordered" evidence="1">
    <location>
        <begin position="35"/>
        <end position="55"/>
    </location>
</feature>
<dbReference type="Bgee" id="FBgn0075699">
    <property type="expression patterns" value="Expressed in insect adult head and 2 other cell types or tissues"/>
</dbReference>
<reference evidence="3" key="1">
    <citation type="submission" date="2024-06" db="UniProtKB">
        <authorList>
            <consortium name="RefSeq"/>
        </authorList>
    </citation>
    <scope>NUCLEOTIDE SEQUENCE [LARGE SCALE GENOMIC DNA]</scope>
    <source>
        <strain evidence="3">MV2-25</strain>
    </source>
</reference>
<reference evidence="4" key="2">
    <citation type="submission" date="2025-08" db="UniProtKB">
        <authorList>
            <consortium name="RefSeq"/>
        </authorList>
    </citation>
    <scope>IDENTIFICATION</scope>
    <source>
        <strain evidence="4">MV-25-SWS-2005</strain>
        <tissue evidence="4">Whole body</tissue>
    </source>
</reference>
<organism evidence="3 4">
    <name type="scientific">Drosophila pseudoobscura pseudoobscura</name>
    <name type="common">Fruit fly</name>
    <dbReference type="NCBI Taxonomy" id="46245"/>
    <lineage>
        <taxon>Eukaryota</taxon>
        <taxon>Metazoa</taxon>
        <taxon>Ecdysozoa</taxon>
        <taxon>Arthropoda</taxon>
        <taxon>Hexapoda</taxon>
        <taxon>Insecta</taxon>
        <taxon>Pterygota</taxon>
        <taxon>Neoptera</taxon>
        <taxon>Endopterygota</taxon>
        <taxon>Diptera</taxon>
        <taxon>Brachycera</taxon>
        <taxon>Muscomorpha</taxon>
        <taxon>Ephydroidea</taxon>
        <taxon>Drosophilidae</taxon>
        <taxon>Drosophila</taxon>
        <taxon>Sophophora</taxon>
    </lineage>
</organism>
<keyword evidence="3" id="KW-1185">Reference proteome</keyword>
<dbReference type="KEGG" id="dpo:4804636"/>
<evidence type="ECO:0000313" key="4">
    <source>
        <dbReference type="RefSeq" id="XP_001361166.3"/>
    </source>
</evidence>
<evidence type="ECO:0000256" key="2">
    <source>
        <dbReference type="SAM" id="SignalP"/>
    </source>
</evidence>
<dbReference type="InParanoid" id="A0A6I8UUN9"/>
<dbReference type="AlphaFoldDB" id="A0A6I8UUN9"/>